<evidence type="ECO:0000313" key="2">
    <source>
        <dbReference type="Proteomes" id="UP001415857"/>
    </source>
</evidence>
<proteinExistence type="predicted"/>
<dbReference type="EMBL" id="JBBPBK010000283">
    <property type="protein sequence ID" value="KAK9265902.1"/>
    <property type="molecule type" value="Genomic_DNA"/>
</dbReference>
<evidence type="ECO:0000313" key="1">
    <source>
        <dbReference type="EMBL" id="KAK9265902.1"/>
    </source>
</evidence>
<comment type="caution">
    <text evidence="1">The sequence shown here is derived from an EMBL/GenBank/DDBJ whole genome shotgun (WGS) entry which is preliminary data.</text>
</comment>
<accession>A0AAP0QY21</accession>
<dbReference type="AlphaFoldDB" id="A0AAP0QY21"/>
<keyword evidence="2" id="KW-1185">Reference proteome</keyword>
<gene>
    <name evidence="1" type="ORF">L1049_001776</name>
</gene>
<protein>
    <submittedName>
        <fullName evidence="1">Uncharacterized protein</fullName>
    </submittedName>
</protein>
<sequence>MVLDNVQWFEVPEGKHATIQGKSMPALELMGLGRLAKRYGKNVVNGPTEKAAVSRFAGDRSINLVAR</sequence>
<dbReference type="Proteomes" id="UP001415857">
    <property type="component" value="Unassembled WGS sequence"/>
</dbReference>
<organism evidence="1 2">
    <name type="scientific">Liquidambar formosana</name>
    <name type="common">Formosan gum</name>
    <dbReference type="NCBI Taxonomy" id="63359"/>
    <lineage>
        <taxon>Eukaryota</taxon>
        <taxon>Viridiplantae</taxon>
        <taxon>Streptophyta</taxon>
        <taxon>Embryophyta</taxon>
        <taxon>Tracheophyta</taxon>
        <taxon>Spermatophyta</taxon>
        <taxon>Magnoliopsida</taxon>
        <taxon>eudicotyledons</taxon>
        <taxon>Gunneridae</taxon>
        <taxon>Pentapetalae</taxon>
        <taxon>Saxifragales</taxon>
        <taxon>Altingiaceae</taxon>
        <taxon>Liquidambar</taxon>
    </lineage>
</organism>
<reference evidence="1 2" key="1">
    <citation type="journal article" date="2024" name="Plant J.">
        <title>Genome sequences and population genomics reveal climatic adaptation and genomic divergence between two closely related sweetgum species.</title>
        <authorList>
            <person name="Xu W.Q."/>
            <person name="Ren C.Q."/>
            <person name="Zhang X.Y."/>
            <person name="Comes H.P."/>
            <person name="Liu X.H."/>
            <person name="Li Y.G."/>
            <person name="Kettle C.J."/>
            <person name="Jalonen R."/>
            <person name="Gaisberger H."/>
            <person name="Ma Y.Z."/>
            <person name="Qiu Y.X."/>
        </authorList>
    </citation>
    <scope>NUCLEOTIDE SEQUENCE [LARGE SCALE GENOMIC DNA]</scope>
    <source>
        <strain evidence="1">Hangzhou</strain>
    </source>
</reference>
<name>A0AAP0QY21_LIQFO</name>